<accession>A0A5U8J5R9</accession>
<proteinExistence type="predicted"/>
<comment type="caution">
    <text evidence="1">The sequence shown here is derived from an EMBL/GenBank/DDBJ whole genome shotgun (WGS) entry which is preliminary data.</text>
</comment>
<name>A0A5U8J5R9_SALET</name>
<evidence type="ECO:0000313" key="1">
    <source>
        <dbReference type="EMBL" id="EBR8432936.1"/>
    </source>
</evidence>
<sequence>MSHFTVLVIGNNPEQALAPYHEFECTGIDDRYIREIDITEEVHGDVKEQGSVEESVIYNLGDDSIVSDESEVDLADQHKFGYAIIRNGELIKAVRRTNPNAKWDWYCLGGRWDGFFLHKNGMLTNSLRKGDIDLAGMLSDKAIEAKRDYEKFAVAVSGHEFPRTWTSVRAEIKDIDKAREFYKSQPAIKSIKEAGINLLFECAVEHYGDDEQVYVIRQVNCVLSPYAIIHEGNWIAKGEMGWFGLSEDEVTQDQWNEKVSELISKLQDETMLSLYDCHI</sequence>
<dbReference type="AlphaFoldDB" id="A0A5U8J5R9"/>
<reference evidence="1" key="1">
    <citation type="submission" date="2018-06" db="EMBL/GenBank/DDBJ databases">
        <authorList>
            <person name="Ashton P.M."/>
            <person name="Dallman T."/>
            <person name="Nair S."/>
            <person name="De Pinna E."/>
            <person name="Peters T."/>
            <person name="Grant K."/>
        </authorList>
    </citation>
    <scope>NUCLEOTIDE SEQUENCE [LARGE SCALE GENOMIC DNA]</scope>
    <source>
        <strain evidence="1">449454</strain>
    </source>
</reference>
<dbReference type="EMBL" id="AAGTPA010000007">
    <property type="protein sequence ID" value="EBR8432936.1"/>
    <property type="molecule type" value="Genomic_DNA"/>
</dbReference>
<dbReference type="Proteomes" id="UP000839597">
    <property type="component" value="Unassembled WGS sequence"/>
</dbReference>
<organism evidence="1">
    <name type="scientific">Salmonella enterica subsp. enterica serovar Panama</name>
    <dbReference type="NCBI Taxonomy" id="29472"/>
    <lineage>
        <taxon>Bacteria</taxon>
        <taxon>Pseudomonadati</taxon>
        <taxon>Pseudomonadota</taxon>
        <taxon>Gammaproteobacteria</taxon>
        <taxon>Enterobacterales</taxon>
        <taxon>Enterobacteriaceae</taxon>
        <taxon>Salmonella</taxon>
    </lineage>
</organism>
<protein>
    <submittedName>
        <fullName evidence="1">Uncharacterized protein</fullName>
    </submittedName>
</protein>
<gene>
    <name evidence="1" type="ORF">DOI44_07740</name>
</gene>